<evidence type="ECO:0000256" key="4">
    <source>
        <dbReference type="ARBA" id="ARBA00022512"/>
    </source>
</evidence>
<dbReference type="Pfam" id="PF03283">
    <property type="entry name" value="PAE"/>
    <property type="match status" value="1"/>
</dbReference>
<dbReference type="GO" id="GO:0000228">
    <property type="term" value="C:nuclear chromosome"/>
    <property type="evidence" value="ECO:0007669"/>
    <property type="project" value="InterPro"/>
</dbReference>
<evidence type="ECO:0000256" key="6">
    <source>
        <dbReference type="RuleBase" id="RU363114"/>
    </source>
</evidence>
<dbReference type="InterPro" id="IPR004963">
    <property type="entry name" value="PAE/NOTUM"/>
</dbReference>
<accession>A0A4V3WMX2</accession>
<dbReference type="GO" id="GO:0009505">
    <property type="term" value="C:plant-type cell wall"/>
    <property type="evidence" value="ECO:0007669"/>
    <property type="project" value="TreeGrafter"/>
</dbReference>
<dbReference type="GO" id="GO:0071555">
    <property type="term" value="P:cell wall organization"/>
    <property type="evidence" value="ECO:0007669"/>
    <property type="project" value="UniProtKB-KW"/>
</dbReference>
<dbReference type="GO" id="GO:0052793">
    <property type="term" value="F:pectin acetylesterase activity"/>
    <property type="evidence" value="ECO:0007669"/>
    <property type="project" value="TreeGrafter"/>
</dbReference>
<comment type="similarity">
    <text evidence="3 6">Belongs to the pectinacetylesterase family.</text>
</comment>
<evidence type="ECO:0000256" key="5">
    <source>
        <dbReference type="ARBA" id="ARBA00023316"/>
    </source>
</evidence>
<evidence type="ECO:0000256" key="2">
    <source>
        <dbReference type="ARBA" id="ARBA00004191"/>
    </source>
</evidence>
<protein>
    <recommendedName>
        <fullName evidence="6">Pectin acetylesterase</fullName>
        <ecNumber evidence="6">3.1.1.-</ecNumber>
    </recommendedName>
</protein>
<keyword evidence="5 6" id="KW-0961">Cell wall biogenesis/degradation</keyword>
<dbReference type="EC" id="3.1.1.-" evidence="6"/>
<keyword evidence="6" id="KW-0378">Hydrolase</keyword>
<name>A0A4V3WMX2_CAMSN</name>
<comment type="function">
    <text evidence="1 6">Hydrolyzes acetyl esters in homogalacturonan regions of pectin. In type I primary cell wall, galacturonic acid residues of pectin can be acetylated at the O-2 and O-3 positions. Decreasing the degree of acetylation of pectin gels in vitro alters their physical properties.</text>
</comment>
<keyword evidence="6" id="KW-0964">Secreted</keyword>
<sequence length="201" mass="22558">MILPLQCFFPENLIANVKTPLFILNAAYDSWQASLAPASADPNGIWRDCKMNHASCSESQIQKFLQDFRNHILEGFSTSKENGLFINSCFAHCQTERQDTWFADDSPLVGNKLDLRVNHTLIKDQFLWDLNNFASDPEEFARTFCRDLGIEDPEVGIPSLKHEVLVLGGIISYVTRTLWNFEGGTRHDTGTGAGYGQDTAP</sequence>
<comment type="caution">
    <text evidence="7">The sequence shown here is derived from an EMBL/GenBank/DDBJ whole genome shotgun (WGS) entry which is preliminary data.</text>
</comment>
<dbReference type="EMBL" id="SDRB02007967">
    <property type="protein sequence ID" value="THG10237.1"/>
    <property type="molecule type" value="Genomic_DNA"/>
</dbReference>
<dbReference type="PANTHER" id="PTHR21562:SF5">
    <property type="entry name" value="PECTIN ACETYLESTERASE 12"/>
    <property type="match status" value="1"/>
</dbReference>
<evidence type="ECO:0000256" key="1">
    <source>
        <dbReference type="ARBA" id="ARBA00003534"/>
    </source>
</evidence>
<dbReference type="Proteomes" id="UP000306102">
    <property type="component" value="Unassembled WGS sequence"/>
</dbReference>
<keyword evidence="8" id="KW-1185">Reference proteome</keyword>
<dbReference type="AlphaFoldDB" id="A0A4V3WMX2"/>
<dbReference type="GO" id="GO:0006338">
    <property type="term" value="P:chromatin remodeling"/>
    <property type="evidence" value="ECO:0007669"/>
    <property type="project" value="InterPro"/>
</dbReference>
<gene>
    <name evidence="7" type="ORF">TEA_003639</name>
</gene>
<reference evidence="7 8" key="1">
    <citation type="journal article" date="2018" name="Proc. Natl. Acad. Sci. U.S.A.">
        <title>Draft genome sequence of Camellia sinensis var. sinensis provides insights into the evolution of the tea genome and tea quality.</title>
        <authorList>
            <person name="Wei C."/>
            <person name="Yang H."/>
            <person name="Wang S."/>
            <person name="Zhao J."/>
            <person name="Liu C."/>
            <person name="Gao L."/>
            <person name="Xia E."/>
            <person name="Lu Y."/>
            <person name="Tai Y."/>
            <person name="She G."/>
            <person name="Sun J."/>
            <person name="Cao H."/>
            <person name="Tong W."/>
            <person name="Gao Q."/>
            <person name="Li Y."/>
            <person name="Deng W."/>
            <person name="Jiang X."/>
            <person name="Wang W."/>
            <person name="Chen Q."/>
            <person name="Zhang S."/>
            <person name="Li H."/>
            <person name="Wu J."/>
            <person name="Wang P."/>
            <person name="Li P."/>
            <person name="Shi C."/>
            <person name="Zheng F."/>
            <person name="Jian J."/>
            <person name="Huang B."/>
            <person name="Shan D."/>
            <person name="Shi M."/>
            <person name="Fang C."/>
            <person name="Yue Y."/>
            <person name="Li F."/>
            <person name="Li D."/>
            <person name="Wei S."/>
            <person name="Han B."/>
            <person name="Jiang C."/>
            <person name="Yin Y."/>
            <person name="Xia T."/>
            <person name="Zhang Z."/>
            <person name="Bennetzen J.L."/>
            <person name="Zhao S."/>
            <person name="Wan X."/>
        </authorList>
    </citation>
    <scope>NUCLEOTIDE SEQUENCE [LARGE SCALE GENOMIC DNA]</scope>
    <source>
        <strain evidence="8">cv. Shuchazao</strain>
        <tissue evidence="7">Leaf</tissue>
    </source>
</reference>
<evidence type="ECO:0000313" key="8">
    <source>
        <dbReference type="Proteomes" id="UP000306102"/>
    </source>
</evidence>
<keyword evidence="4 6" id="KW-0134">Cell wall</keyword>
<dbReference type="PANTHER" id="PTHR21562">
    <property type="entry name" value="NOTUM-RELATED"/>
    <property type="match status" value="1"/>
</dbReference>
<evidence type="ECO:0000313" key="7">
    <source>
        <dbReference type="EMBL" id="THG10237.1"/>
    </source>
</evidence>
<proteinExistence type="inferred from homology"/>
<evidence type="ECO:0000256" key="3">
    <source>
        <dbReference type="ARBA" id="ARBA00005784"/>
    </source>
</evidence>
<comment type="subcellular location">
    <subcellularLocation>
        <location evidence="2 6">Secreted</location>
        <location evidence="2 6">Cell wall</location>
    </subcellularLocation>
</comment>
<organism evidence="7 8">
    <name type="scientific">Camellia sinensis var. sinensis</name>
    <name type="common">China tea</name>
    <dbReference type="NCBI Taxonomy" id="542762"/>
    <lineage>
        <taxon>Eukaryota</taxon>
        <taxon>Viridiplantae</taxon>
        <taxon>Streptophyta</taxon>
        <taxon>Embryophyta</taxon>
        <taxon>Tracheophyta</taxon>
        <taxon>Spermatophyta</taxon>
        <taxon>Magnoliopsida</taxon>
        <taxon>eudicotyledons</taxon>
        <taxon>Gunneridae</taxon>
        <taxon>Pentapetalae</taxon>
        <taxon>asterids</taxon>
        <taxon>Ericales</taxon>
        <taxon>Theaceae</taxon>
        <taxon>Camellia</taxon>
    </lineage>
</organism>